<dbReference type="AlphaFoldDB" id="A0A451BL14"/>
<proteinExistence type="predicted"/>
<protein>
    <submittedName>
        <fullName evidence="3">Uncharacterized protein</fullName>
    </submittedName>
</protein>
<organism evidence="3">
    <name type="scientific">Candidatus Kentrum sp. SD</name>
    <dbReference type="NCBI Taxonomy" id="2126332"/>
    <lineage>
        <taxon>Bacteria</taxon>
        <taxon>Pseudomonadati</taxon>
        <taxon>Pseudomonadota</taxon>
        <taxon>Gammaproteobacteria</taxon>
        <taxon>Candidatus Kentrum</taxon>
    </lineage>
</organism>
<dbReference type="EMBL" id="CAADFU010000023">
    <property type="protein sequence ID" value="VFK43217.1"/>
    <property type="molecule type" value="Genomic_DNA"/>
</dbReference>
<reference evidence="3" key="1">
    <citation type="submission" date="2019-02" db="EMBL/GenBank/DDBJ databases">
        <authorList>
            <person name="Gruber-Vodicka R. H."/>
            <person name="Seah K. B. B."/>
        </authorList>
    </citation>
    <scope>NUCLEOTIDE SEQUENCE</scope>
    <source>
        <strain evidence="3">BECK_S127</strain>
        <strain evidence="2">BECK_S1320</strain>
        <strain evidence="1">BECK_S1321</strain>
    </source>
</reference>
<accession>A0A451BL14</accession>
<evidence type="ECO:0000313" key="1">
    <source>
        <dbReference type="EMBL" id="VFK38944.1"/>
    </source>
</evidence>
<sequence>MYRDLSPCRTFCEAPTCSEMIRPDFPDVRENPNPYGDSALRSHDSEAVDHVIEGMESNSESKGIGAIPIPIPMAVV</sequence>
<dbReference type="EMBL" id="CAADHB010000031">
    <property type="protein sequence ID" value="VFK78989.1"/>
    <property type="molecule type" value="Genomic_DNA"/>
</dbReference>
<gene>
    <name evidence="3" type="ORF">BECKSD772D_GA0070982_103125</name>
    <name evidence="2" type="ORF">BECKSD772E_GA0070983_102330</name>
    <name evidence="1" type="ORF">BECKSD772F_GA0070984_103030</name>
</gene>
<evidence type="ECO:0000313" key="3">
    <source>
        <dbReference type="EMBL" id="VFK78989.1"/>
    </source>
</evidence>
<evidence type="ECO:0000313" key="2">
    <source>
        <dbReference type="EMBL" id="VFK43217.1"/>
    </source>
</evidence>
<dbReference type="EMBL" id="CAADFR010000030">
    <property type="protein sequence ID" value="VFK38944.1"/>
    <property type="molecule type" value="Genomic_DNA"/>
</dbReference>
<name>A0A451BL14_9GAMM</name>